<dbReference type="InterPro" id="IPR016040">
    <property type="entry name" value="NAD(P)-bd_dom"/>
</dbReference>
<sequence length="277" mass="29019">MIVVTGATGNVGRTLVRTLIEEGQEVTAVARRITDADVPPGVHPLAADLSRPSGELPVEADAVFLLIGGDLMMAGDPTQVVAPFADYGRIVLLSSQGVATRPDSPSHGQALAAFEQAVMASGTDWTFLRPGGFASNAFAWAPSVRASRTIAAPFGDVGLPVVDPDDIAAVAAATLTQAGHEKAIYDLTGPALTTPRQRAAAIGAAIGEPVTFREQTREEAHAQMSTFMPAQVAETTLDILGTPTVREQQISPDVEKILGRAPATFADWANRNLEAFR</sequence>
<evidence type="ECO:0000259" key="1">
    <source>
        <dbReference type="Pfam" id="PF13460"/>
    </source>
</evidence>
<dbReference type="Pfam" id="PF13460">
    <property type="entry name" value="NAD_binding_10"/>
    <property type="match status" value="1"/>
</dbReference>
<dbReference type="Proteomes" id="UP000479526">
    <property type="component" value="Unassembled WGS sequence"/>
</dbReference>
<dbReference type="AlphaFoldDB" id="A0A7C9J7F3"/>
<proteinExistence type="predicted"/>
<accession>A0A7C9J7F3</accession>
<dbReference type="InterPro" id="IPR051604">
    <property type="entry name" value="Ergot_Alk_Oxidoreductase"/>
</dbReference>
<dbReference type="EMBL" id="WXEW01000011">
    <property type="protein sequence ID" value="NAS26606.1"/>
    <property type="molecule type" value="Genomic_DNA"/>
</dbReference>
<feature type="domain" description="NAD(P)-binding" evidence="1">
    <location>
        <begin position="6"/>
        <end position="177"/>
    </location>
</feature>
<protein>
    <submittedName>
        <fullName evidence="2">NAD(P)H-binding protein</fullName>
    </submittedName>
</protein>
<dbReference type="RefSeq" id="WP_161483592.1">
    <property type="nucleotide sequence ID" value="NZ_WXEW01000011.1"/>
</dbReference>
<keyword evidence="3" id="KW-1185">Reference proteome</keyword>
<comment type="caution">
    <text evidence="2">The sequence shown here is derived from an EMBL/GenBank/DDBJ whole genome shotgun (WGS) entry which is preliminary data.</text>
</comment>
<dbReference type="InterPro" id="IPR036291">
    <property type="entry name" value="NAD(P)-bd_dom_sf"/>
</dbReference>
<evidence type="ECO:0000313" key="2">
    <source>
        <dbReference type="EMBL" id="NAS26606.1"/>
    </source>
</evidence>
<name>A0A7C9J7F3_9ACTN</name>
<gene>
    <name evidence="2" type="ORF">GT755_33640</name>
</gene>
<dbReference type="PANTHER" id="PTHR43162:SF1">
    <property type="entry name" value="PRESTALK A DIFFERENTIATION PROTEIN A"/>
    <property type="match status" value="1"/>
</dbReference>
<organism evidence="2 3">
    <name type="scientific">Herbidospora solisilvae</name>
    <dbReference type="NCBI Taxonomy" id="2696284"/>
    <lineage>
        <taxon>Bacteria</taxon>
        <taxon>Bacillati</taxon>
        <taxon>Actinomycetota</taxon>
        <taxon>Actinomycetes</taxon>
        <taxon>Streptosporangiales</taxon>
        <taxon>Streptosporangiaceae</taxon>
        <taxon>Herbidospora</taxon>
    </lineage>
</organism>
<dbReference type="PANTHER" id="PTHR43162">
    <property type="match status" value="1"/>
</dbReference>
<evidence type="ECO:0000313" key="3">
    <source>
        <dbReference type="Proteomes" id="UP000479526"/>
    </source>
</evidence>
<reference evidence="2 3" key="1">
    <citation type="submission" date="2020-01" db="EMBL/GenBank/DDBJ databases">
        <title>Herbidospora sp. NEAU-GS84 nov., a novel actinomycete isolated from soil.</title>
        <authorList>
            <person name="Han L."/>
        </authorList>
    </citation>
    <scope>NUCLEOTIDE SEQUENCE [LARGE SCALE GENOMIC DNA]</scope>
    <source>
        <strain evidence="2 3">NEAU-GS84</strain>
    </source>
</reference>
<dbReference type="SUPFAM" id="SSF51735">
    <property type="entry name" value="NAD(P)-binding Rossmann-fold domains"/>
    <property type="match status" value="1"/>
</dbReference>
<dbReference type="Gene3D" id="3.40.50.720">
    <property type="entry name" value="NAD(P)-binding Rossmann-like Domain"/>
    <property type="match status" value="1"/>
</dbReference>